<evidence type="ECO:0000313" key="1">
    <source>
        <dbReference type="EMBL" id="OGY26424.1"/>
    </source>
</evidence>
<name>A0A1G1WFJ4_9BACT</name>
<organism evidence="1 2">
    <name type="scientific">Candidatus Woykebacteria bacterium RBG_19FT_COMBO_43_10</name>
    <dbReference type="NCBI Taxonomy" id="1802598"/>
    <lineage>
        <taxon>Bacteria</taxon>
        <taxon>Candidatus Woykeibacteriota</taxon>
    </lineage>
</organism>
<gene>
    <name evidence="1" type="ORF">A2Z42_04685</name>
</gene>
<dbReference type="AlphaFoldDB" id="A0A1G1WFJ4"/>
<dbReference type="Proteomes" id="UP000176645">
    <property type="component" value="Unassembled WGS sequence"/>
</dbReference>
<dbReference type="EMBL" id="MHCU01000070">
    <property type="protein sequence ID" value="OGY26424.1"/>
    <property type="molecule type" value="Genomic_DNA"/>
</dbReference>
<proteinExistence type="predicted"/>
<protein>
    <submittedName>
        <fullName evidence="1">Uncharacterized protein</fullName>
    </submittedName>
</protein>
<comment type="caution">
    <text evidence="1">The sequence shown here is derived from an EMBL/GenBank/DDBJ whole genome shotgun (WGS) entry which is preliminary data.</text>
</comment>
<reference evidence="1 2" key="1">
    <citation type="journal article" date="2016" name="Nat. Commun.">
        <title>Thousands of microbial genomes shed light on interconnected biogeochemical processes in an aquifer system.</title>
        <authorList>
            <person name="Anantharaman K."/>
            <person name="Brown C.T."/>
            <person name="Hug L.A."/>
            <person name="Sharon I."/>
            <person name="Castelle C.J."/>
            <person name="Probst A.J."/>
            <person name="Thomas B.C."/>
            <person name="Singh A."/>
            <person name="Wilkins M.J."/>
            <person name="Karaoz U."/>
            <person name="Brodie E.L."/>
            <person name="Williams K.H."/>
            <person name="Hubbard S.S."/>
            <person name="Banfield J.F."/>
        </authorList>
    </citation>
    <scope>NUCLEOTIDE SEQUENCE [LARGE SCALE GENOMIC DNA]</scope>
</reference>
<evidence type="ECO:0000313" key="2">
    <source>
        <dbReference type="Proteomes" id="UP000176645"/>
    </source>
</evidence>
<sequence>MAKPTITIEKTPSRKYRVEMDIDKLERLASALGLYNPEFLEGLERSEKDYREGRYRKVSSLKELRFK</sequence>
<accession>A0A1G1WFJ4</accession>